<dbReference type="Pfam" id="PF00296">
    <property type="entry name" value="Bac_luciferase"/>
    <property type="match status" value="1"/>
</dbReference>
<dbReference type="InterPro" id="IPR011251">
    <property type="entry name" value="Luciferase-like_dom"/>
</dbReference>
<evidence type="ECO:0000259" key="2">
    <source>
        <dbReference type="Pfam" id="PF00296"/>
    </source>
</evidence>
<feature type="domain" description="Luciferase-like" evidence="2">
    <location>
        <begin position="2"/>
        <end position="159"/>
    </location>
</feature>
<accession>A0A916X0T1</accession>
<dbReference type="SUPFAM" id="SSF51679">
    <property type="entry name" value="Bacterial luciferase-like"/>
    <property type="match status" value="1"/>
</dbReference>
<dbReference type="CDD" id="cd01097">
    <property type="entry name" value="Tetrahydromethanopterin_reductase"/>
    <property type="match status" value="1"/>
</dbReference>
<protein>
    <recommendedName>
        <fullName evidence="2">Luciferase-like domain-containing protein</fullName>
    </recommendedName>
</protein>
<sequence length="215" mass="22869">MLARSAASLDLLSGGRLAMGLGAGGFTDAIVAMGGPRRTPGESRRALDEAMTIMREIWDTDTRGGVHFHGDFYTVDGAKRGPRPAHDIPIWVGAYKPRMLELVGRRCDGWLPSLSYLENGVDDLAGMNAAIDDAATAAGRDPGDIDRFLNLGGHLSSDDSDPLSGPMTTWPQALCDLAVEHRVTGFIVATDDLDTIRALGTEVAPAARELIAARQ</sequence>
<dbReference type="PANTHER" id="PTHR43244">
    <property type="match status" value="1"/>
</dbReference>
<evidence type="ECO:0000256" key="1">
    <source>
        <dbReference type="ARBA" id="ARBA00023002"/>
    </source>
</evidence>
<name>A0A916X0T1_9ACTN</name>
<evidence type="ECO:0000313" key="3">
    <source>
        <dbReference type="EMBL" id="GGB46089.1"/>
    </source>
</evidence>
<evidence type="ECO:0000313" key="4">
    <source>
        <dbReference type="Proteomes" id="UP000621454"/>
    </source>
</evidence>
<dbReference type="AlphaFoldDB" id="A0A916X0T1"/>
<dbReference type="EMBL" id="BMGC01000047">
    <property type="protein sequence ID" value="GGB46089.1"/>
    <property type="molecule type" value="Genomic_DNA"/>
</dbReference>
<dbReference type="Gene3D" id="3.20.20.30">
    <property type="entry name" value="Luciferase-like domain"/>
    <property type="match status" value="1"/>
</dbReference>
<reference evidence="3" key="2">
    <citation type="submission" date="2020-09" db="EMBL/GenBank/DDBJ databases">
        <authorList>
            <person name="Sun Q."/>
            <person name="Zhou Y."/>
        </authorList>
    </citation>
    <scope>NUCLEOTIDE SEQUENCE</scope>
    <source>
        <strain evidence="3">CGMCC 1.12827</strain>
    </source>
</reference>
<comment type="caution">
    <text evidence="3">The sequence shown here is derived from an EMBL/GenBank/DDBJ whole genome shotgun (WGS) entry which is preliminary data.</text>
</comment>
<dbReference type="PANTHER" id="PTHR43244:SF1">
    <property type="entry name" value="5,10-METHYLENETETRAHYDROMETHANOPTERIN REDUCTASE"/>
    <property type="match status" value="1"/>
</dbReference>
<dbReference type="GO" id="GO:0016705">
    <property type="term" value="F:oxidoreductase activity, acting on paired donors, with incorporation or reduction of molecular oxygen"/>
    <property type="evidence" value="ECO:0007669"/>
    <property type="project" value="InterPro"/>
</dbReference>
<dbReference type="InterPro" id="IPR050564">
    <property type="entry name" value="F420-G6PD/mer"/>
</dbReference>
<reference evidence="3" key="1">
    <citation type="journal article" date="2014" name="Int. J. Syst. Evol. Microbiol.">
        <title>Complete genome sequence of Corynebacterium casei LMG S-19264T (=DSM 44701T), isolated from a smear-ripened cheese.</title>
        <authorList>
            <consortium name="US DOE Joint Genome Institute (JGI-PGF)"/>
            <person name="Walter F."/>
            <person name="Albersmeier A."/>
            <person name="Kalinowski J."/>
            <person name="Ruckert C."/>
        </authorList>
    </citation>
    <scope>NUCLEOTIDE SEQUENCE</scope>
    <source>
        <strain evidence="3">CGMCC 1.12827</strain>
    </source>
</reference>
<proteinExistence type="predicted"/>
<gene>
    <name evidence="3" type="ORF">GCM10011489_36840</name>
</gene>
<keyword evidence="1" id="KW-0560">Oxidoreductase</keyword>
<keyword evidence="4" id="KW-1185">Reference proteome</keyword>
<dbReference type="Proteomes" id="UP000621454">
    <property type="component" value="Unassembled WGS sequence"/>
</dbReference>
<dbReference type="InterPro" id="IPR036661">
    <property type="entry name" value="Luciferase-like_sf"/>
</dbReference>
<organism evidence="3 4">
    <name type="scientific">Gordonia jinhuaensis</name>
    <dbReference type="NCBI Taxonomy" id="1517702"/>
    <lineage>
        <taxon>Bacteria</taxon>
        <taxon>Bacillati</taxon>
        <taxon>Actinomycetota</taxon>
        <taxon>Actinomycetes</taxon>
        <taxon>Mycobacteriales</taxon>
        <taxon>Gordoniaceae</taxon>
        <taxon>Gordonia</taxon>
    </lineage>
</organism>